<dbReference type="AlphaFoldDB" id="A0A345I1J5"/>
<accession>A0A345I1J5</accession>
<feature type="region of interest" description="Disordered" evidence="1">
    <location>
        <begin position="153"/>
        <end position="212"/>
    </location>
</feature>
<name>A0A345I1J5_9ACTN</name>
<sequence>MLALAVLSVLASGCGIRTTSIPVDAGAAPSRMPCAIAGKNVITQTEPGVPVRIYLLCASGLSSVERAARIVKGTSPGNRVEIAQGLVDELLAEPSSAEREAGFTTSVRGPLVVSGARKGDPEGTLRISRQPEDLPTAALAQIVCTLAESESSESTDGRVVLGGPGDYPARGYECGPETKRTPYAEVPTVDPNVAAPSPVAPAASSAASPESP</sequence>
<evidence type="ECO:0000256" key="1">
    <source>
        <dbReference type="SAM" id="MobiDB-lite"/>
    </source>
</evidence>
<protein>
    <submittedName>
        <fullName evidence="2">Uncharacterized protein</fullName>
    </submittedName>
</protein>
<organism evidence="2 3">
    <name type="scientific">Streptomyces paludis</name>
    <dbReference type="NCBI Taxonomy" id="2282738"/>
    <lineage>
        <taxon>Bacteria</taxon>
        <taxon>Bacillati</taxon>
        <taxon>Actinomycetota</taxon>
        <taxon>Actinomycetes</taxon>
        <taxon>Kitasatosporales</taxon>
        <taxon>Streptomycetaceae</taxon>
        <taxon>Streptomyces</taxon>
    </lineage>
</organism>
<proteinExistence type="predicted"/>
<dbReference type="OrthoDB" id="4331879at2"/>
<evidence type="ECO:0000313" key="2">
    <source>
        <dbReference type="EMBL" id="AXG82819.1"/>
    </source>
</evidence>
<dbReference type="Proteomes" id="UP000253868">
    <property type="component" value="Chromosome"/>
</dbReference>
<keyword evidence="3" id="KW-1185">Reference proteome</keyword>
<gene>
    <name evidence="2" type="ORF">DVK44_22195</name>
</gene>
<evidence type="ECO:0000313" key="3">
    <source>
        <dbReference type="Proteomes" id="UP000253868"/>
    </source>
</evidence>
<feature type="compositionally biased region" description="Low complexity" evidence="1">
    <location>
        <begin position="193"/>
        <end position="212"/>
    </location>
</feature>
<dbReference type="EMBL" id="CP031194">
    <property type="protein sequence ID" value="AXG82819.1"/>
    <property type="molecule type" value="Genomic_DNA"/>
</dbReference>
<dbReference type="KEGG" id="spad:DVK44_22195"/>
<reference evidence="3" key="1">
    <citation type="submission" date="2018-07" db="EMBL/GenBank/DDBJ databases">
        <authorList>
            <person name="Zhao J."/>
        </authorList>
    </citation>
    <scope>NUCLEOTIDE SEQUENCE [LARGE SCALE GENOMIC DNA]</scope>
    <source>
        <strain evidence="3">GSSD-12</strain>
    </source>
</reference>